<comment type="similarity">
    <text evidence="1">Belongs to the PPR family. P subfamily.</text>
</comment>
<feature type="repeat" description="PPR" evidence="5">
    <location>
        <begin position="1124"/>
        <end position="1158"/>
    </location>
</feature>
<feature type="repeat" description="PPR" evidence="5">
    <location>
        <begin position="949"/>
        <end position="983"/>
    </location>
</feature>
<feature type="region of interest" description="Disordered" evidence="6">
    <location>
        <begin position="1"/>
        <end position="30"/>
    </location>
</feature>
<evidence type="ECO:0000256" key="3">
    <source>
        <dbReference type="ARBA" id="ARBA00022801"/>
    </source>
</evidence>
<comment type="caution">
    <text evidence="7">The sequence shown here is derived from an EMBL/GenBank/DDBJ whole genome shotgun (WGS) entry which is preliminary data.</text>
</comment>
<feature type="repeat" description="PPR" evidence="5">
    <location>
        <begin position="1089"/>
        <end position="1123"/>
    </location>
</feature>
<feature type="repeat" description="PPR" evidence="5">
    <location>
        <begin position="428"/>
        <end position="462"/>
    </location>
</feature>
<proteinExistence type="inferred from homology"/>
<feature type="repeat" description="PPR" evidence="5">
    <location>
        <begin position="1019"/>
        <end position="1053"/>
    </location>
</feature>
<evidence type="ECO:0000313" key="7">
    <source>
        <dbReference type="EMBL" id="KAK4788640.1"/>
    </source>
</evidence>
<dbReference type="PROSITE" id="PS51375">
    <property type="entry name" value="PPR"/>
    <property type="match status" value="17"/>
</dbReference>
<dbReference type="Pfam" id="PF13041">
    <property type="entry name" value="PPR_2"/>
    <property type="match status" value="3"/>
</dbReference>
<dbReference type="SUPFAM" id="SSF81901">
    <property type="entry name" value="HCP-like"/>
    <property type="match status" value="1"/>
</dbReference>
<dbReference type="InterPro" id="IPR011990">
    <property type="entry name" value="TPR-like_helical_dom_sf"/>
</dbReference>
<evidence type="ECO:0000256" key="6">
    <source>
        <dbReference type="SAM" id="MobiDB-lite"/>
    </source>
</evidence>
<feature type="compositionally biased region" description="Basic residues" evidence="6">
    <location>
        <begin position="1448"/>
        <end position="1462"/>
    </location>
</feature>
<feature type="repeat" description="PPR" evidence="5">
    <location>
        <begin position="533"/>
        <end position="567"/>
    </location>
</feature>
<dbReference type="EMBL" id="JAXQNO010000011">
    <property type="protein sequence ID" value="KAK4788640.1"/>
    <property type="molecule type" value="Genomic_DNA"/>
</dbReference>
<dbReference type="NCBIfam" id="TIGR00756">
    <property type="entry name" value="PPR"/>
    <property type="match status" value="15"/>
</dbReference>
<feature type="repeat" description="PPR" evidence="5">
    <location>
        <begin position="286"/>
        <end position="322"/>
    </location>
</feature>
<dbReference type="Pfam" id="PF13812">
    <property type="entry name" value="PPR_3"/>
    <property type="match status" value="3"/>
</dbReference>
<keyword evidence="4" id="KW-0326">Glycosidase</keyword>
<feature type="compositionally biased region" description="Basic and acidic residues" evidence="6">
    <location>
        <begin position="1437"/>
        <end position="1447"/>
    </location>
</feature>
<dbReference type="GO" id="GO:0004553">
    <property type="term" value="F:hydrolase activity, hydrolyzing O-glycosyl compounds"/>
    <property type="evidence" value="ECO:0007669"/>
    <property type="project" value="InterPro"/>
</dbReference>
<dbReference type="PANTHER" id="PTHR47447:SF26">
    <property type="entry name" value="CHLOROPLAST RNA SPLICING4"/>
    <property type="match status" value="1"/>
</dbReference>
<feature type="repeat" description="PPR" evidence="5">
    <location>
        <begin position="251"/>
        <end position="285"/>
    </location>
</feature>
<feature type="compositionally biased region" description="Pro residues" evidence="6">
    <location>
        <begin position="85"/>
        <end position="95"/>
    </location>
</feature>
<feature type="region of interest" description="Disordered" evidence="6">
    <location>
        <begin position="78"/>
        <end position="124"/>
    </location>
</feature>
<feature type="repeat" description="PPR" evidence="5">
    <location>
        <begin position="914"/>
        <end position="948"/>
    </location>
</feature>
<feature type="repeat" description="PPR" evidence="5">
    <location>
        <begin position="498"/>
        <end position="532"/>
    </location>
</feature>
<protein>
    <recommendedName>
        <fullName evidence="9">Pentatricopeptide repeat-containing protein</fullName>
    </recommendedName>
</protein>
<dbReference type="PROSITE" id="PS00659">
    <property type="entry name" value="GLYCOSYL_HYDROL_F5"/>
    <property type="match status" value="1"/>
</dbReference>
<dbReference type="Proteomes" id="UP001346149">
    <property type="component" value="Unassembled WGS sequence"/>
</dbReference>
<dbReference type="Gene3D" id="1.25.40.10">
    <property type="entry name" value="Tetratricopeptide repeat domain"/>
    <property type="match status" value="8"/>
</dbReference>
<keyword evidence="3" id="KW-0378">Hydrolase</keyword>
<feature type="repeat" description="PPR" evidence="5">
    <location>
        <begin position="323"/>
        <end position="357"/>
    </location>
</feature>
<feature type="repeat" description="PPR" evidence="5">
    <location>
        <begin position="809"/>
        <end position="843"/>
    </location>
</feature>
<evidence type="ECO:0000256" key="4">
    <source>
        <dbReference type="ARBA" id="ARBA00023295"/>
    </source>
</evidence>
<gene>
    <name evidence="7" type="ORF">SAY86_019959</name>
</gene>
<evidence type="ECO:0000256" key="5">
    <source>
        <dbReference type="PROSITE-ProRule" id="PRU00708"/>
    </source>
</evidence>
<name>A0AAN7LMN3_TRANT</name>
<evidence type="ECO:0000256" key="2">
    <source>
        <dbReference type="ARBA" id="ARBA00022737"/>
    </source>
</evidence>
<evidence type="ECO:0000256" key="1">
    <source>
        <dbReference type="ARBA" id="ARBA00007626"/>
    </source>
</evidence>
<keyword evidence="2" id="KW-0677">Repeat</keyword>
<dbReference type="Pfam" id="PF01535">
    <property type="entry name" value="PPR"/>
    <property type="match status" value="4"/>
</dbReference>
<feature type="region of interest" description="Disordered" evidence="6">
    <location>
        <begin position="1437"/>
        <end position="1462"/>
    </location>
</feature>
<dbReference type="PANTHER" id="PTHR47447">
    <property type="entry name" value="OS03G0856100 PROTEIN"/>
    <property type="match status" value="1"/>
</dbReference>
<accession>A0AAN7LMN3</accession>
<dbReference type="GO" id="GO:0005975">
    <property type="term" value="P:carbohydrate metabolic process"/>
    <property type="evidence" value="ECO:0007669"/>
    <property type="project" value="InterPro"/>
</dbReference>
<dbReference type="InterPro" id="IPR018087">
    <property type="entry name" value="Glyco_hydro_5_CS"/>
</dbReference>
<keyword evidence="8" id="KW-1185">Reference proteome</keyword>
<feature type="repeat" description="PPR" evidence="5">
    <location>
        <begin position="463"/>
        <end position="497"/>
    </location>
</feature>
<feature type="repeat" description="PPR" evidence="5">
    <location>
        <begin position="393"/>
        <end position="427"/>
    </location>
</feature>
<organism evidence="7 8">
    <name type="scientific">Trapa natans</name>
    <name type="common">Water chestnut</name>
    <dbReference type="NCBI Taxonomy" id="22666"/>
    <lineage>
        <taxon>Eukaryota</taxon>
        <taxon>Viridiplantae</taxon>
        <taxon>Streptophyta</taxon>
        <taxon>Embryophyta</taxon>
        <taxon>Tracheophyta</taxon>
        <taxon>Spermatophyta</taxon>
        <taxon>Magnoliopsida</taxon>
        <taxon>eudicotyledons</taxon>
        <taxon>Gunneridae</taxon>
        <taxon>Pentapetalae</taxon>
        <taxon>rosids</taxon>
        <taxon>malvids</taxon>
        <taxon>Myrtales</taxon>
        <taxon>Lythraceae</taxon>
        <taxon>Trapa</taxon>
    </lineage>
</organism>
<sequence length="1462" mass="164355">MGSTSTGAFILTTFPPVRSDSLSSNPFKGPSVSCCSIHGRSFAAAGSSAPTTSPDQLSVSPKKFTYSRASPSVRWPHLNLSVQTHPPPQPLPSPTGVPEEEPGNRTGDAEASDEASELGVADESQEVLGRLSRTHFKKRNKLALKRAKDWRERVRFMTDKILGLKPDEFVADVLDERSVQLTPTDFCFVVKWIGQSNWQRALEVYEWLNLRHWYSPNARMLATILSVLGKANQESLAIEIFTRAESSVGNTVQVYNAMMGVYARNGRFTNVQHLLDVMRERGCEPDLVSFNTLINARVKSNSLEPNLAIQLLNEVRAGGLRPDIITYNTLISACSRESNLDEATKIYNDMETHKCQPDLWTYNAMISVYGRCGLSSRAEKLFKELESRGFLADAVTYNSLLYAFAREGKTERVRDICDEMVSKGFGKDEMTYNTIIHMYGKQGKSDLALQAYEDMKSCGRKPDAVTYTVLIDSLGKSNKTKEAENVMSEMLDSGVKPTLRTYSALICAYAKAGKRVEAEEIYECMQRCGIKPDTLAYSVMLDILLRFNETRKAMSLYREMVRDGYVPDSTLYEMMIRTLVRENYPETIDEIVRDMEGPGGMNASIISSVLVKGECYDRAAVMLKQAISNGFELDRDDLLSILGSYSSSMRHSEALDLLEFLRDHAGSSQLLSEALVVMLCKAGKVDSAVEEYNKAIGSCSFAGSSLFYETLIQCCMENKLFAEASQVISDMRFYGVGLTKHLYQKMVHIYCEMAFPETANYLVDEAGARGIAFDDSSTFVNVIREYGRLKLWQRAENIVGNLRQRLTVNRSVWNALIEAYAVSGCYERARAVFNTMMRDGPSPSVESINGLLQALITDGRLDELYVVIQELQEMGFKVSKSSILLMLEAFARAGNILEVQKIYAGMRAAGYFPTMHIYRTMIGLLCKGKRLRDAEAMVIEMEDAGFKPDLSILNSMLRMYARTEDFKKTIQVYQQIQEAGLSPDEITYNILIIMYCRNCRPEVGLSLMHEMKGFGLDPKLDTYKSLISALGKQDSLEQAEELFKELLSKGYKLDRSFYHTMMKFYRNSGDHSKAEQLFFMMREAGVEPTVATMHLLMISYGSSGQPQEAERVFNSLSEAGVDLTTLPYSSVIDAYLRNGDYGIAIKKLGKMKAEGLQPDHRIWTLFIRAASLCKNTSEAVNLLNALGHAGFDLPIRLLTEKSSSFISEVENMLDELQPLEDNAALNWVNALEDLLWAFELRAIASSVFQLAIKKEIYQHNVFRVAEKDWGADFRRLSAGASLVGLTLWLDRMQDASLQGSPESPKSVVLITGTSDYNSVSLNSTLKVFLWEMGSPFLPCKTRTGLLVAKAHSLRMWLKDSPFCLDLELRDALSLPEVNSMQLIEGCFIRRSLVPAYKDITDRLGMIWPKKFSRLALLPDDKRDRAIQADIEGSKERLNKLKGKEHERTKKGRKLQKGKVYRR</sequence>
<evidence type="ECO:0000313" key="8">
    <source>
        <dbReference type="Proteomes" id="UP001346149"/>
    </source>
</evidence>
<feature type="repeat" description="PPR" evidence="5">
    <location>
        <begin position="984"/>
        <end position="1018"/>
    </location>
</feature>
<feature type="repeat" description="PPR" evidence="5">
    <location>
        <begin position="358"/>
        <end position="392"/>
    </location>
</feature>
<feature type="repeat" description="PPR" evidence="5">
    <location>
        <begin position="1054"/>
        <end position="1088"/>
    </location>
</feature>
<evidence type="ECO:0008006" key="9">
    <source>
        <dbReference type="Google" id="ProtNLM"/>
    </source>
</evidence>
<reference evidence="7 8" key="1">
    <citation type="journal article" date="2023" name="Hortic Res">
        <title>Pangenome of water caltrop reveals structural variations and asymmetric subgenome divergence after allopolyploidization.</title>
        <authorList>
            <person name="Zhang X."/>
            <person name="Chen Y."/>
            <person name="Wang L."/>
            <person name="Yuan Y."/>
            <person name="Fang M."/>
            <person name="Shi L."/>
            <person name="Lu R."/>
            <person name="Comes H.P."/>
            <person name="Ma Y."/>
            <person name="Chen Y."/>
            <person name="Huang G."/>
            <person name="Zhou Y."/>
            <person name="Zheng Z."/>
            <person name="Qiu Y."/>
        </authorList>
    </citation>
    <scope>NUCLEOTIDE SEQUENCE [LARGE SCALE GENOMIC DNA]</scope>
    <source>
        <strain evidence="7">F231</strain>
    </source>
</reference>
<dbReference type="InterPro" id="IPR002885">
    <property type="entry name" value="PPR_rpt"/>
</dbReference>